<organism evidence="2 3">
    <name type="scientific">Brevibacterium samyangense</name>
    <dbReference type="NCBI Taxonomy" id="366888"/>
    <lineage>
        <taxon>Bacteria</taxon>
        <taxon>Bacillati</taxon>
        <taxon>Actinomycetota</taxon>
        <taxon>Actinomycetes</taxon>
        <taxon>Micrococcales</taxon>
        <taxon>Brevibacteriaceae</taxon>
        <taxon>Brevibacterium</taxon>
    </lineage>
</organism>
<accession>A0ABN2TMH8</accession>
<protein>
    <submittedName>
        <fullName evidence="2">Uncharacterized protein</fullName>
    </submittedName>
</protein>
<feature type="region of interest" description="Disordered" evidence="1">
    <location>
        <begin position="37"/>
        <end position="74"/>
    </location>
</feature>
<evidence type="ECO:0000313" key="2">
    <source>
        <dbReference type="EMBL" id="GAA2012949.1"/>
    </source>
</evidence>
<keyword evidence="3" id="KW-1185">Reference proteome</keyword>
<feature type="compositionally biased region" description="Basic and acidic residues" evidence="1">
    <location>
        <begin position="43"/>
        <end position="53"/>
    </location>
</feature>
<evidence type="ECO:0000256" key="1">
    <source>
        <dbReference type="SAM" id="MobiDB-lite"/>
    </source>
</evidence>
<evidence type="ECO:0000313" key="3">
    <source>
        <dbReference type="Proteomes" id="UP001500755"/>
    </source>
</evidence>
<dbReference type="EMBL" id="BAAANO010000027">
    <property type="protein sequence ID" value="GAA2012949.1"/>
    <property type="molecule type" value="Genomic_DNA"/>
</dbReference>
<reference evidence="2 3" key="1">
    <citation type="journal article" date="2019" name="Int. J. Syst. Evol. Microbiol.">
        <title>The Global Catalogue of Microorganisms (GCM) 10K type strain sequencing project: providing services to taxonomists for standard genome sequencing and annotation.</title>
        <authorList>
            <consortium name="The Broad Institute Genomics Platform"/>
            <consortium name="The Broad Institute Genome Sequencing Center for Infectious Disease"/>
            <person name="Wu L."/>
            <person name="Ma J."/>
        </authorList>
    </citation>
    <scope>NUCLEOTIDE SEQUENCE [LARGE SCALE GENOMIC DNA]</scope>
    <source>
        <strain evidence="2 3">JCM 14546</strain>
    </source>
</reference>
<proteinExistence type="predicted"/>
<dbReference type="Proteomes" id="UP001500755">
    <property type="component" value="Unassembled WGS sequence"/>
</dbReference>
<comment type="caution">
    <text evidence="2">The sequence shown here is derived from an EMBL/GenBank/DDBJ whole genome shotgun (WGS) entry which is preliminary data.</text>
</comment>
<sequence length="117" mass="12556">MRTIARAAMNGRRSRPADGSFALFASAVGMLPVEVEEDPVAGPDRDPDGRKVPGELSAMGPTVEEGPDTARAVHVPTRKQEVKFLLHRTVVAVHRTVVEVHRTGGAVVSVLTPRMQP</sequence>
<gene>
    <name evidence="2" type="ORF">GCM10009755_25710</name>
</gene>
<name>A0ABN2TMH8_9MICO</name>